<dbReference type="PROSITE" id="PS00587">
    <property type="entry name" value="GLYCOSYL_HYDROL_F17"/>
    <property type="match status" value="1"/>
</dbReference>
<dbReference type="OrthoDB" id="941679at2759"/>
<dbReference type="PANTHER" id="PTHR32227">
    <property type="entry name" value="GLUCAN ENDO-1,3-BETA-GLUCOSIDASE BG1-RELATED-RELATED"/>
    <property type="match status" value="1"/>
</dbReference>
<evidence type="ECO:0000256" key="2">
    <source>
        <dbReference type="ARBA" id="ARBA00022801"/>
    </source>
</evidence>
<evidence type="ECO:0008006" key="9">
    <source>
        <dbReference type="Google" id="ProtNLM"/>
    </source>
</evidence>
<evidence type="ECO:0000256" key="3">
    <source>
        <dbReference type="ARBA" id="ARBA00023295"/>
    </source>
</evidence>
<sequence>MATFFATRNNSPPVAATVLLLLSGLLMASLDITGAQTGVCYGSLGNNLPSPQEVVNLYKSSNIKRMRLYSPNDATLQALRNSNIELMLGVPNEALQGIATMAKTANDWVQRNIKAYSPSVNFKYIAVGNEVHPGDGKAQYVLPAMRNIRSAITSAGLQNQIKVSTAVDSTILENTYPPSKASFKGEVQSFINPIISFLASNGAPLLANVYSYFSYKYNQKDIKLSYALFTSPSVMVQDGQLGYQNLFDAMVDAFYSALEKAGGSSVGIVVSESGWPTAGDVGTSVPNAQTYNSNLIRHVKNGTPKRPGRAIETYIFAMFDENQKSPELEKHWGLFSPSKQPKYQISFT</sequence>
<dbReference type="EMBL" id="JAMYWD010000002">
    <property type="protein sequence ID" value="KAJ4977922.1"/>
    <property type="molecule type" value="Genomic_DNA"/>
</dbReference>
<dbReference type="GO" id="GO:0004553">
    <property type="term" value="F:hydrolase activity, hydrolyzing O-glycosyl compounds"/>
    <property type="evidence" value="ECO:0007669"/>
    <property type="project" value="InterPro"/>
</dbReference>
<comment type="caution">
    <text evidence="7">The sequence shown here is derived from an EMBL/GenBank/DDBJ whole genome shotgun (WGS) entry which is preliminary data.</text>
</comment>
<feature type="chain" id="PRO_5040115542" description="Glucan endo-1,3-beta-D-glucosidase" evidence="6">
    <location>
        <begin position="29"/>
        <end position="348"/>
    </location>
</feature>
<dbReference type="GO" id="GO:0005975">
    <property type="term" value="P:carbohydrate metabolic process"/>
    <property type="evidence" value="ECO:0007669"/>
    <property type="project" value="InterPro"/>
</dbReference>
<evidence type="ECO:0000256" key="6">
    <source>
        <dbReference type="SAM" id="SignalP"/>
    </source>
</evidence>
<evidence type="ECO:0000256" key="1">
    <source>
        <dbReference type="ARBA" id="ARBA00008773"/>
    </source>
</evidence>
<dbReference type="SUPFAM" id="SSF51445">
    <property type="entry name" value="(Trans)glycosidases"/>
    <property type="match status" value="1"/>
</dbReference>
<keyword evidence="8" id="KW-1185">Reference proteome</keyword>
<keyword evidence="2 5" id="KW-0378">Hydrolase</keyword>
<dbReference type="Pfam" id="PF00332">
    <property type="entry name" value="Glyco_hydro_17"/>
    <property type="match status" value="1"/>
</dbReference>
<comment type="similarity">
    <text evidence="1 4">Belongs to the glycosyl hydrolase 17 family.</text>
</comment>
<gene>
    <name evidence="7" type="ORF">NE237_008702</name>
</gene>
<evidence type="ECO:0000313" key="8">
    <source>
        <dbReference type="Proteomes" id="UP001141806"/>
    </source>
</evidence>
<name>A0A9Q0QZX9_9MAGN</name>
<keyword evidence="6" id="KW-0732">Signal</keyword>
<keyword evidence="3 5" id="KW-0326">Glycosidase</keyword>
<protein>
    <recommendedName>
        <fullName evidence="9">Glucan endo-1,3-beta-D-glucosidase</fullName>
    </recommendedName>
</protein>
<proteinExistence type="inferred from homology"/>
<feature type="signal peptide" evidence="6">
    <location>
        <begin position="1"/>
        <end position="28"/>
    </location>
</feature>
<dbReference type="Proteomes" id="UP001141806">
    <property type="component" value="Unassembled WGS sequence"/>
</dbReference>
<organism evidence="7 8">
    <name type="scientific">Protea cynaroides</name>
    <dbReference type="NCBI Taxonomy" id="273540"/>
    <lineage>
        <taxon>Eukaryota</taxon>
        <taxon>Viridiplantae</taxon>
        <taxon>Streptophyta</taxon>
        <taxon>Embryophyta</taxon>
        <taxon>Tracheophyta</taxon>
        <taxon>Spermatophyta</taxon>
        <taxon>Magnoliopsida</taxon>
        <taxon>Proteales</taxon>
        <taxon>Proteaceae</taxon>
        <taxon>Protea</taxon>
    </lineage>
</organism>
<dbReference type="FunFam" id="3.20.20.80:FF:000010">
    <property type="entry name" value="glucan endo-1,3-beta-glucosidase, basic"/>
    <property type="match status" value="1"/>
</dbReference>
<dbReference type="InterPro" id="IPR000490">
    <property type="entry name" value="Glyco_hydro_17"/>
</dbReference>
<dbReference type="InterPro" id="IPR017853">
    <property type="entry name" value="GH"/>
</dbReference>
<dbReference type="AlphaFoldDB" id="A0A9Q0QZX9"/>
<evidence type="ECO:0000256" key="5">
    <source>
        <dbReference type="RuleBase" id="RU004336"/>
    </source>
</evidence>
<accession>A0A9Q0QZX9</accession>
<evidence type="ECO:0000313" key="7">
    <source>
        <dbReference type="EMBL" id="KAJ4977922.1"/>
    </source>
</evidence>
<evidence type="ECO:0000256" key="4">
    <source>
        <dbReference type="RuleBase" id="RU004335"/>
    </source>
</evidence>
<dbReference type="InterPro" id="IPR044965">
    <property type="entry name" value="Glyco_hydro_17_plant"/>
</dbReference>
<dbReference type="Gene3D" id="3.20.20.80">
    <property type="entry name" value="Glycosidases"/>
    <property type="match status" value="1"/>
</dbReference>
<reference evidence="7" key="1">
    <citation type="journal article" date="2023" name="Plant J.">
        <title>The genome of the king protea, Protea cynaroides.</title>
        <authorList>
            <person name="Chang J."/>
            <person name="Duong T.A."/>
            <person name="Schoeman C."/>
            <person name="Ma X."/>
            <person name="Roodt D."/>
            <person name="Barker N."/>
            <person name="Li Z."/>
            <person name="Van de Peer Y."/>
            <person name="Mizrachi E."/>
        </authorList>
    </citation>
    <scope>NUCLEOTIDE SEQUENCE</scope>
    <source>
        <tissue evidence="7">Young leaves</tissue>
    </source>
</reference>